<proteinExistence type="predicted"/>
<accession>A0A6J7H2L1</accession>
<evidence type="ECO:0000313" key="1">
    <source>
        <dbReference type="EMBL" id="CAB4910660.1"/>
    </source>
</evidence>
<protein>
    <submittedName>
        <fullName evidence="1">Unannotated protein</fullName>
    </submittedName>
</protein>
<organism evidence="1">
    <name type="scientific">freshwater metagenome</name>
    <dbReference type="NCBI Taxonomy" id="449393"/>
    <lineage>
        <taxon>unclassified sequences</taxon>
        <taxon>metagenomes</taxon>
        <taxon>ecological metagenomes</taxon>
    </lineage>
</organism>
<dbReference type="EMBL" id="CAFBLX010000263">
    <property type="protein sequence ID" value="CAB4910660.1"/>
    <property type="molecule type" value="Genomic_DNA"/>
</dbReference>
<gene>
    <name evidence="1" type="ORF">UFOPK3472_03010</name>
</gene>
<reference evidence="1" key="1">
    <citation type="submission" date="2020-05" db="EMBL/GenBank/DDBJ databases">
        <authorList>
            <person name="Chiriac C."/>
            <person name="Salcher M."/>
            <person name="Ghai R."/>
            <person name="Kavagutti S V."/>
        </authorList>
    </citation>
    <scope>NUCLEOTIDE SEQUENCE</scope>
</reference>
<name>A0A6J7H2L1_9ZZZZ</name>
<sequence>MRRCVTCSAVAIAIAAGNTSLEDCDMFTWSLGCTSTPFALAIDAMTSLAFMLELVPEPVWKTSIGN</sequence>
<dbReference type="AlphaFoldDB" id="A0A6J7H2L1"/>